<keyword evidence="2" id="KW-1185">Reference proteome</keyword>
<dbReference type="OrthoDB" id="3560792at2759"/>
<proteinExistence type="predicted"/>
<comment type="caution">
    <text evidence="1">The sequence shown here is derived from an EMBL/GenBank/DDBJ whole genome shotgun (WGS) entry which is preliminary data.</text>
</comment>
<organism evidence="1 2">
    <name type="scientific">Sclerotinia trifoliorum</name>
    <dbReference type="NCBI Taxonomy" id="28548"/>
    <lineage>
        <taxon>Eukaryota</taxon>
        <taxon>Fungi</taxon>
        <taxon>Dikarya</taxon>
        <taxon>Ascomycota</taxon>
        <taxon>Pezizomycotina</taxon>
        <taxon>Leotiomycetes</taxon>
        <taxon>Helotiales</taxon>
        <taxon>Sclerotiniaceae</taxon>
        <taxon>Sclerotinia</taxon>
    </lineage>
</organism>
<dbReference type="AlphaFoldDB" id="A0A8H2W3F5"/>
<dbReference type="Proteomes" id="UP000624404">
    <property type="component" value="Unassembled WGS sequence"/>
</dbReference>
<name>A0A8H2W3F5_9HELO</name>
<reference evidence="1" key="1">
    <citation type="submission" date="2020-10" db="EMBL/GenBank/DDBJ databases">
        <authorList>
            <person name="Kusch S."/>
        </authorList>
    </citation>
    <scope>NUCLEOTIDE SEQUENCE</scope>
    <source>
        <strain evidence="1">SwB9</strain>
    </source>
</reference>
<evidence type="ECO:0000313" key="1">
    <source>
        <dbReference type="EMBL" id="CAD6452385.1"/>
    </source>
</evidence>
<dbReference type="EMBL" id="CAJHIA010000036">
    <property type="protein sequence ID" value="CAD6452385.1"/>
    <property type="molecule type" value="Genomic_DNA"/>
</dbReference>
<protein>
    <submittedName>
        <fullName evidence="1">9ccbc437-3b21-4c47-9289-890b7278e631</fullName>
    </submittedName>
</protein>
<gene>
    <name evidence="1" type="ORF">SCLTRI_LOCUS9732</name>
</gene>
<evidence type="ECO:0000313" key="2">
    <source>
        <dbReference type="Proteomes" id="UP000624404"/>
    </source>
</evidence>
<accession>A0A8H2W3F5</accession>
<sequence length="172" mass="20403">MIFEIARRKRPWASLLSKNRDRIKLDGSALELDRALNDAVHDEVGGAVGLPTWIWHIRARNSSKFEKERYEMSQRQEKLILNDPEIKEFLKSATWTPLGLGKELRDSFVKPLKHCMVNGQEVDYKDLLAKIREIYEKPDNCCQQLRTKFSRRQRQIMEKSMIDWLGEDWEKE</sequence>